<feature type="region of interest" description="Disordered" evidence="2">
    <location>
        <begin position="189"/>
        <end position="223"/>
    </location>
</feature>
<evidence type="ECO:0000256" key="2">
    <source>
        <dbReference type="SAM" id="MobiDB-lite"/>
    </source>
</evidence>
<dbReference type="InterPro" id="IPR023346">
    <property type="entry name" value="Lysozyme-like_dom_sf"/>
</dbReference>
<dbReference type="SUPFAM" id="SSF53955">
    <property type="entry name" value="Lysozyme-like"/>
    <property type="match status" value="1"/>
</dbReference>
<protein>
    <recommendedName>
        <fullName evidence="4">Transglycosylase SLT domain-containing protein</fullName>
    </recommendedName>
</protein>
<evidence type="ECO:0000313" key="5">
    <source>
        <dbReference type="EMBL" id="AZG79002.1"/>
    </source>
</evidence>
<name>A0A3G8MD08_9HYPH</name>
<evidence type="ECO:0000256" key="1">
    <source>
        <dbReference type="ARBA" id="ARBA00009387"/>
    </source>
</evidence>
<dbReference type="EMBL" id="CP034088">
    <property type="protein sequence ID" value="AZG79002.1"/>
    <property type="molecule type" value="Genomic_DNA"/>
</dbReference>
<feature type="chain" id="PRO_5018322961" description="Transglycosylase SLT domain-containing protein" evidence="3">
    <location>
        <begin position="20"/>
        <end position="223"/>
    </location>
</feature>
<evidence type="ECO:0000313" key="6">
    <source>
        <dbReference type="Proteomes" id="UP000273982"/>
    </source>
</evidence>
<comment type="similarity">
    <text evidence="1">Belongs to the virb1 family.</text>
</comment>
<evidence type="ECO:0000259" key="4">
    <source>
        <dbReference type="Pfam" id="PF01464"/>
    </source>
</evidence>
<dbReference type="Proteomes" id="UP000273982">
    <property type="component" value="Plasmid pGW6_2"/>
</dbReference>
<feature type="domain" description="Transglycosylase SLT" evidence="4">
    <location>
        <begin position="66"/>
        <end position="156"/>
    </location>
</feature>
<proteinExistence type="inferred from homology"/>
<evidence type="ECO:0000256" key="3">
    <source>
        <dbReference type="SAM" id="SignalP"/>
    </source>
</evidence>
<dbReference type="PROSITE" id="PS51257">
    <property type="entry name" value="PROKAR_LIPOPROTEIN"/>
    <property type="match status" value="1"/>
</dbReference>
<keyword evidence="5" id="KW-0614">Plasmid</keyword>
<dbReference type="InterPro" id="IPR008258">
    <property type="entry name" value="Transglycosylase_SLT_dom_1"/>
</dbReference>
<organism evidence="5 6">
    <name type="scientific">Methylocystis rosea</name>
    <dbReference type="NCBI Taxonomy" id="173366"/>
    <lineage>
        <taxon>Bacteria</taxon>
        <taxon>Pseudomonadati</taxon>
        <taxon>Pseudomonadota</taxon>
        <taxon>Alphaproteobacteria</taxon>
        <taxon>Hyphomicrobiales</taxon>
        <taxon>Methylocystaceae</taxon>
        <taxon>Methylocystis</taxon>
    </lineage>
</organism>
<geneLocation type="plasmid" evidence="6">
    <name>pgw6_2</name>
</geneLocation>
<feature type="signal peptide" evidence="3">
    <location>
        <begin position="1"/>
        <end position="19"/>
    </location>
</feature>
<dbReference type="Pfam" id="PF01464">
    <property type="entry name" value="SLT"/>
    <property type="match status" value="1"/>
</dbReference>
<accession>A0A3G8MD08</accession>
<sequence>MRRRLLALLTASLATAAFAASCPNGAALLKNNTPLADLCPKGFGQFNPGSISQAMQAQPNNVAMVVAAAEQAGVPTNLALAVSYHESEGFNSCAGSDTGVKGPMQLTQRTARTLGYNRDINEQNIKGGMAVLKQVVDACGATNYTCLSARYNGSPRPGEQAGWARGVQRADAQVQNNPSLLAQACTTPANKGGTDCPSGGATPNGVIPPTPGNAPVQLPPNLA</sequence>
<gene>
    <name evidence="5" type="ORF">EHO51_19500</name>
</gene>
<dbReference type="KEGG" id="mros:EHO51_19500"/>
<dbReference type="Gene3D" id="1.10.530.10">
    <property type="match status" value="1"/>
</dbReference>
<dbReference type="AlphaFoldDB" id="A0A3G8MD08"/>
<keyword evidence="3" id="KW-0732">Signal</keyword>
<reference evidence="5 6" key="1">
    <citation type="submission" date="2018-11" db="EMBL/GenBank/DDBJ databases">
        <title>Genome squencing of methanotrophic bacteria isolated from alkaline groundwater in Korea.</title>
        <authorList>
            <person name="Nguyen L.N."/>
        </authorList>
    </citation>
    <scope>NUCLEOTIDE SEQUENCE [LARGE SCALE GENOMIC DNA]</scope>
    <source>
        <strain evidence="5 6">GW6</strain>
        <plasmid evidence="6">pgw6_2</plasmid>
    </source>
</reference>